<accession>A0A7D4BZ90</accession>
<dbReference type="Gene3D" id="2.30.33.40">
    <property type="entry name" value="GroES chaperonin"/>
    <property type="match status" value="1"/>
</dbReference>
<evidence type="ECO:0000313" key="6">
    <source>
        <dbReference type="Proteomes" id="UP000500961"/>
    </source>
</evidence>
<dbReference type="CDD" id="cd00320">
    <property type="entry name" value="cpn10"/>
    <property type="match status" value="1"/>
</dbReference>
<dbReference type="GO" id="GO:0051087">
    <property type="term" value="F:protein-folding chaperone binding"/>
    <property type="evidence" value="ECO:0007669"/>
    <property type="project" value="TreeGrafter"/>
</dbReference>
<reference evidence="5 6" key="1">
    <citation type="submission" date="2019-07" db="EMBL/GenBank/DDBJ databases">
        <title>Thalassofilum flectens gen. nov., sp. nov., a novel moderate thermophilic anaerobe from a shallow sea hot spring in Kunashir Island (Russia), representing a new family in the order Bacteroidales, and proposal of Thalassofilacea fam. nov.</title>
        <authorList>
            <person name="Kochetkova T.V."/>
            <person name="Podosokorskaya O.A."/>
            <person name="Novikov A."/>
            <person name="Elcheninov A.G."/>
            <person name="Toshchakov S.V."/>
            <person name="Kublanov I.V."/>
        </authorList>
    </citation>
    <scope>NUCLEOTIDE SEQUENCE [LARGE SCALE GENOMIC DNA]</scope>
    <source>
        <strain evidence="5 6">38-H</strain>
    </source>
</reference>
<gene>
    <name evidence="3" type="primary">groES</name>
    <name evidence="3" type="synonym">groS</name>
    <name evidence="5" type="ORF">FHG85_04680</name>
</gene>
<keyword evidence="2 3" id="KW-0143">Chaperone</keyword>
<dbReference type="GO" id="GO:0051082">
    <property type="term" value="F:unfolded protein binding"/>
    <property type="evidence" value="ECO:0007669"/>
    <property type="project" value="TreeGrafter"/>
</dbReference>
<protein>
    <recommendedName>
        <fullName evidence="3">Co-chaperonin GroES</fullName>
    </recommendedName>
    <alternativeName>
        <fullName evidence="3">10 kDa chaperonin</fullName>
    </alternativeName>
    <alternativeName>
        <fullName evidence="3">Chaperonin-10</fullName>
        <shortName evidence="3">Cpn10</shortName>
    </alternativeName>
</protein>
<dbReference type="InterPro" id="IPR011032">
    <property type="entry name" value="GroES-like_sf"/>
</dbReference>
<dbReference type="GO" id="GO:0046872">
    <property type="term" value="F:metal ion binding"/>
    <property type="evidence" value="ECO:0007669"/>
    <property type="project" value="TreeGrafter"/>
</dbReference>
<dbReference type="Pfam" id="PF00166">
    <property type="entry name" value="Cpn10"/>
    <property type="match status" value="1"/>
</dbReference>
<comment type="function">
    <text evidence="3 4">Together with the chaperonin GroEL, plays an essential role in assisting protein folding. The GroEL-GroES system forms a nano-cage that allows encapsulation of the non-native substrate proteins and provides a physical environment optimized to promote and accelerate protein folding. GroES binds to the apical surface of the GroEL ring, thereby capping the opening of the GroEL channel.</text>
</comment>
<keyword evidence="6" id="KW-1185">Reference proteome</keyword>
<comment type="subunit">
    <text evidence="3">Heptamer of 7 subunits arranged in a ring. Interacts with the chaperonin GroEL.</text>
</comment>
<dbReference type="AlphaFoldDB" id="A0A7D4BZ90"/>
<name>A0A7D4BZ90_9BACT</name>
<organism evidence="5 6">
    <name type="scientific">Tenuifilum thalassicum</name>
    <dbReference type="NCBI Taxonomy" id="2590900"/>
    <lineage>
        <taxon>Bacteria</taxon>
        <taxon>Pseudomonadati</taxon>
        <taxon>Bacteroidota</taxon>
        <taxon>Bacteroidia</taxon>
        <taxon>Bacteroidales</taxon>
        <taxon>Tenuifilaceae</taxon>
        <taxon>Tenuifilum</taxon>
    </lineage>
</organism>
<dbReference type="GO" id="GO:0005737">
    <property type="term" value="C:cytoplasm"/>
    <property type="evidence" value="ECO:0007669"/>
    <property type="project" value="UniProtKB-SubCell"/>
</dbReference>
<dbReference type="EMBL" id="CP041345">
    <property type="protein sequence ID" value="QKG79584.1"/>
    <property type="molecule type" value="Genomic_DNA"/>
</dbReference>
<comment type="subcellular location">
    <subcellularLocation>
        <location evidence="3">Cytoplasm</location>
    </subcellularLocation>
</comment>
<evidence type="ECO:0000256" key="1">
    <source>
        <dbReference type="ARBA" id="ARBA00006975"/>
    </source>
</evidence>
<dbReference type="GO" id="GO:0005524">
    <property type="term" value="F:ATP binding"/>
    <property type="evidence" value="ECO:0007669"/>
    <property type="project" value="InterPro"/>
</dbReference>
<dbReference type="KEGG" id="ttz:FHG85_04680"/>
<dbReference type="Proteomes" id="UP000500961">
    <property type="component" value="Chromosome"/>
</dbReference>
<dbReference type="RefSeq" id="WP_173073458.1">
    <property type="nucleotide sequence ID" value="NZ_CP041345.1"/>
</dbReference>
<comment type="similarity">
    <text evidence="1 3 4">Belongs to the GroES chaperonin family.</text>
</comment>
<keyword evidence="3" id="KW-0963">Cytoplasm</keyword>
<dbReference type="PRINTS" id="PR00297">
    <property type="entry name" value="CHAPERONIN10"/>
</dbReference>
<dbReference type="PANTHER" id="PTHR10772">
    <property type="entry name" value="10 KDA HEAT SHOCK PROTEIN"/>
    <property type="match status" value="1"/>
</dbReference>
<evidence type="ECO:0000256" key="2">
    <source>
        <dbReference type="ARBA" id="ARBA00023186"/>
    </source>
</evidence>
<dbReference type="PANTHER" id="PTHR10772:SF63">
    <property type="entry name" value="20 KDA CHAPERONIN, CHLOROPLASTIC"/>
    <property type="match status" value="1"/>
</dbReference>
<dbReference type="InterPro" id="IPR037124">
    <property type="entry name" value="Chaperonin_GroES_sf"/>
</dbReference>
<dbReference type="SUPFAM" id="SSF50129">
    <property type="entry name" value="GroES-like"/>
    <property type="match status" value="1"/>
</dbReference>
<evidence type="ECO:0000313" key="5">
    <source>
        <dbReference type="EMBL" id="QKG79584.1"/>
    </source>
</evidence>
<evidence type="ECO:0000256" key="3">
    <source>
        <dbReference type="HAMAP-Rule" id="MF_00580"/>
    </source>
</evidence>
<evidence type="ECO:0000256" key="4">
    <source>
        <dbReference type="RuleBase" id="RU000535"/>
    </source>
</evidence>
<proteinExistence type="inferred from homology"/>
<dbReference type="HAMAP" id="MF_00580">
    <property type="entry name" value="CH10"/>
    <property type="match status" value="1"/>
</dbReference>
<sequence>MKELVPLNQHVILDLTEDNSEEVTSSGIIIPDTAKEKPQWAKVVAVGNIENAEISVNDMVVFKKYSGTEVEFEGKKYLLIPYADLLAKIVETESL</sequence>
<dbReference type="SMART" id="SM00883">
    <property type="entry name" value="Cpn10"/>
    <property type="match status" value="1"/>
</dbReference>
<dbReference type="FunFam" id="2.30.33.40:FF:000001">
    <property type="entry name" value="10 kDa chaperonin"/>
    <property type="match status" value="1"/>
</dbReference>
<dbReference type="GO" id="GO:0044183">
    <property type="term" value="F:protein folding chaperone"/>
    <property type="evidence" value="ECO:0007669"/>
    <property type="project" value="InterPro"/>
</dbReference>
<dbReference type="InterPro" id="IPR020818">
    <property type="entry name" value="Chaperonin_GroES"/>
</dbReference>